<proteinExistence type="predicted"/>
<sequence>MLKRRCGNTGGKHKADIQLGLLGSVKHKTHTVHSADIHDLVRICDYGSRAVGNQKPSDFLRCDIRRFNVNVTVYEAGNSILPFRIDFLYTLIITDSGNTAVGNRNGLILQNRSVIYVHDIAVFDHQISRYSACRYIYSFS</sequence>
<dbReference type="AlphaFoldDB" id="A0A645JHC1"/>
<protein>
    <submittedName>
        <fullName evidence="1">Uncharacterized protein</fullName>
    </submittedName>
</protein>
<reference evidence="1" key="1">
    <citation type="submission" date="2019-08" db="EMBL/GenBank/DDBJ databases">
        <authorList>
            <person name="Kucharzyk K."/>
            <person name="Murdoch R.W."/>
            <person name="Higgins S."/>
            <person name="Loffler F."/>
        </authorList>
    </citation>
    <scope>NUCLEOTIDE SEQUENCE</scope>
</reference>
<gene>
    <name evidence="1" type="ORF">SDC9_209835</name>
</gene>
<dbReference type="EMBL" id="VSSQ01139618">
    <property type="protein sequence ID" value="MPN62089.1"/>
    <property type="molecule type" value="Genomic_DNA"/>
</dbReference>
<comment type="caution">
    <text evidence="1">The sequence shown here is derived from an EMBL/GenBank/DDBJ whole genome shotgun (WGS) entry which is preliminary data.</text>
</comment>
<accession>A0A645JHC1</accession>
<name>A0A645JHC1_9ZZZZ</name>
<evidence type="ECO:0000313" key="1">
    <source>
        <dbReference type="EMBL" id="MPN62089.1"/>
    </source>
</evidence>
<organism evidence="1">
    <name type="scientific">bioreactor metagenome</name>
    <dbReference type="NCBI Taxonomy" id="1076179"/>
    <lineage>
        <taxon>unclassified sequences</taxon>
        <taxon>metagenomes</taxon>
        <taxon>ecological metagenomes</taxon>
    </lineage>
</organism>